<accession>A0A1H0NYW4</accession>
<dbReference type="AlphaFoldDB" id="A0A1H0NYW4"/>
<dbReference type="EMBL" id="FNIZ01000010">
    <property type="protein sequence ID" value="SDO97977.1"/>
    <property type="molecule type" value="Genomic_DNA"/>
</dbReference>
<dbReference type="Proteomes" id="UP000198860">
    <property type="component" value="Unassembled WGS sequence"/>
</dbReference>
<proteinExistence type="predicted"/>
<gene>
    <name evidence="2" type="ORF">SAMN05421677_11013</name>
</gene>
<evidence type="ECO:0000313" key="2">
    <source>
        <dbReference type="EMBL" id="SDO97977.1"/>
    </source>
</evidence>
<keyword evidence="3" id="KW-1185">Reference proteome</keyword>
<reference evidence="3" key="1">
    <citation type="submission" date="2016-10" db="EMBL/GenBank/DDBJ databases">
        <authorList>
            <person name="Varghese N."/>
            <person name="Submissions S."/>
        </authorList>
    </citation>
    <scope>NUCLEOTIDE SEQUENCE [LARGE SCALE GENOMIC DNA]</scope>
    <source>
        <strain evidence="3">CGMCC 1.3703</strain>
    </source>
</reference>
<evidence type="ECO:0000259" key="1">
    <source>
        <dbReference type="Pfam" id="PF01261"/>
    </source>
</evidence>
<dbReference type="RefSeq" id="WP_089652619.1">
    <property type="nucleotide sequence ID" value="NZ_FNIZ01000010.1"/>
</dbReference>
<sequence length="270" mass="31197">MAHSIGMSGSTIMSDRDRLPELFDKGLPHVEIGEFGDRDSYLSFLNLARENKVSFGIHVPHFRENSKYDLLEEVKMHPSLARKLFVEEVQEAARSGASYVLVHFPYFKGEAESTLEKIEEGLQFLQHLQESYGVPIVCEPKLGHNKSSAGIQYLYDFPMNLWEKYGLSICIDIGDYRIAVGNNWREYIEPLLPFTKVVHMHNVRFTNKGYIWTPIHPDFEKQDTAFDMTPCIVLLAKGRDKYFILEHTPHTNPSEEEVDEGIEWVMEQLK</sequence>
<dbReference type="InterPro" id="IPR013022">
    <property type="entry name" value="Xyl_isomerase-like_TIM-brl"/>
</dbReference>
<protein>
    <submittedName>
        <fullName evidence="2">Xylose isomerase-like TIM barrel</fullName>
    </submittedName>
</protein>
<name>A0A1H0NYW4_HALAD</name>
<keyword evidence="2" id="KW-0413">Isomerase</keyword>
<organism evidence="2 3">
    <name type="scientific">Halobacillus aidingensis</name>
    <dbReference type="NCBI Taxonomy" id="240303"/>
    <lineage>
        <taxon>Bacteria</taxon>
        <taxon>Bacillati</taxon>
        <taxon>Bacillota</taxon>
        <taxon>Bacilli</taxon>
        <taxon>Bacillales</taxon>
        <taxon>Bacillaceae</taxon>
        <taxon>Halobacillus</taxon>
    </lineage>
</organism>
<dbReference type="Gene3D" id="3.20.20.150">
    <property type="entry name" value="Divalent-metal-dependent TIM barrel enzymes"/>
    <property type="match status" value="1"/>
</dbReference>
<feature type="domain" description="Xylose isomerase-like TIM barrel" evidence="1">
    <location>
        <begin position="42"/>
        <end position="266"/>
    </location>
</feature>
<dbReference type="OrthoDB" id="2471096at2"/>
<dbReference type="STRING" id="240303.SAMN05421677_11013"/>
<dbReference type="Pfam" id="PF01261">
    <property type="entry name" value="AP_endonuc_2"/>
    <property type="match status" value="1"/>
</dbReference>
<dbReference type="SUPFAM" id="SSF51658">
    <property type="entry name" value="Xylose isomerase-like"/>
    <property type="match status" value="1"/>
</dbReference>
<dbReference type="InterPro" id="IPR036237">
    <property type="entry name" value="Xyl_isomerase-like_sf"/>
</dbReference>
<evidence type="ECO:0000313" key="3">
    <source>
        <dbReference type="Proteomes" id="UP000198860"/>
    </source>
</evidence>
<dbReference type="GO" id="GO:0016853">
    <property type="term" value="F:isomerase activity"/>
    <property type="evidence" value="ECO:0007669"/>
    <property type="project" value="UniProtKB-KW"/>
</dbReference>